<protein>
    <recommendedName>
        <fullName evidence="6">Isocitrate dehydrogenase [NADP]</fullName>
        <ecNumber evidence="5">1.1.1.42</ecNumber>
    </recommendedName>
    <alternativeName>
        <fullName evidence="15">IDP</fullName>
    </alternativeName>
    <alternativeName>
        <fullName evidence="16">NADP(+)-specific ICDH</fullName>
    </alternativeName>
    <alternativeName>
        <fullName evidence="17">Oxalosuccinate decarboxylase</fullName>
    </alternativeName>
</protein>
<evidence type="ECO:0000256" key="6">
    <source>
        <dbReference type="ARBA" id="ARBA00019562"/>
    </source>
</evidence>
<dbReference type="Gene3D" id="3.30.70.1570">
    <property type="match status" value="1"/>
</dbReference>
<keyword evidence="10" id="KW-0460">Magnesium</keyword>
<dbReference type="PROSITE" id="PS00470">
    <property type="entry name" value="IDH_IMDH"/>
    <property type="match status" value="1"/>
</dbReference>
<dbReference type="NCBIfam" id="TIGR02924">
    <property type="entry name" value="ICDH_alpha"/>
    <property type="match status" value="1"/>
</dbReference>
<dbReference type="AlphaFoldDB" id="A0A9Q9I8U6"/>
<dbReference type="SMART" id="SM01329">
    <property type="entry name" value="Iso_dh"/>
    <property type="match status" value="1"/>
</dbReference>
<dbReference type="PANTHER" id="PTHR11835">
    <property type="entry name" value="DECARBOXYLATING DEHYDROGENASES-ISOCITRATE, ISOPROPYLMALATE, TARTRATE"/>
    <property type="match status" value="1"/>
</dbReference>
<feature type="domain" description="Isopropylmalate dehydrogenase-like" evidence="20">
    <location>
        <begin position="29"/>
        <end position="358"/>
    </location>
</feature>
<evidence type="ECO:0000256" key="18">
    <source>
        <dbReference type="ARBA" id="ARBA00046127"/>
    </source>
</evidence>
<evidence type="ECO:0000256" key="16">
    <source>
        <dbReference type="ARBA" id="ARBA00029990"/>
    </source>
</evidence>
<evidence type="ECO:0000256" key="9">
    <source>
        <dbReference type="ARBA" id="ARBA00022723"/>
    </source>
</evidence>
<comment type="similarity">
    <text evidence="3">Belongs to the isocitrate and isopropylmalate dehydrogenases family.</text>
</comment>
<dbReference type="Pfam" id="PF00180">
    <property type="entry name" value="Iso_dh"/>
    <property type="match status" value="1"/>
</dbReference>
<dbReference type="FunFam" id="3.40.718.10:FF:000020">
    <property type="entry name" value="Isocitrate dehydrogenase"/>
    <property type="match status" value="1"/>
</dbReference>
<evidence type="ECO:0000256" key="7">
    <source>
        <dbReference type="ARBA" id="ARBA00022435"/>
    </source>
</evidence>
<keyword evidence="12 21" id="KW-0560">Oxidoreductase</keyword>
<dbReference type="GO" id="GO:0000287">
    <property type="term" value="F:magnesium ion binding"/>
    <property type="evidence" value="ECO:0007669"/>
    <property type="project" value="InterPro"/>
</dbReference>
<evidence type="ECO:0000256" key="5">
    <source>
        <dbReference type="ARBA" id="ARBA00013013"/>
    </source>
</evidence>
<evidence type="ECO:0000256" key="1">
    <source>
        <dbReference type="ARBA" id="ARBA00001936"/>
    </source>
</evidence>
<comment type="subunit">
    <text evidence="4">Homodimer.</text>
</comment>
<accession>A0A9Q9I8U6</accession>
<comment type="function">
    <text evidence="18">Catalyzes the oxidative decarboxylation of isocitrate to 2-oxoglutarate and carbon dioxide with the concomitant reduction of NADP(+).</text>
</comment>
<keyword evidence="11" id="KW-0521">NADP</keyword>
<dbReference type="GO" id="GO:0006097">
    <property type="term" value="P:glyoxylate cycle"/>
    <property type="evidence" value="ECO:0007669"/>
    <property type="project" value="UniProtKB-KW"/>
</dbReference>
<keyword evidence="22" id="KW-1185">Reference proteome</keyword>
<keyword evidence="8" id="KW-0816">Tricarboxylic acid cycle</keyword>
<evidence type="ECO:0000256" key="13">
    <source>
        <dbReference type="ARBA" id="ARBA00023211"/>
    </source>
</evidence>
<dbReference type="NCBIfam" id="NF006673">
    <property type="entry name" value="PRK09222.1"/>
    <property type="match status" value="1"/>
</dbReference>
<comment type="cofactor">
    <cofactor evidence="1">
        <name>Mn(2+)</name>
        <dbReference type="ChEBI" id="CHEBI:29035"/>
    </cofactor>
</comment>
<dbReference type="EMBL" id="CP073767">
    <property type="protein sequence ID" value="UWZ51286.1"/>
    <property type="molecule type" value="Genomic_DNA"/>
</dbReference>
<name>A0A9Q9I8U6_9ACTN</name>
<keyword evidence="9" id="KW-0479">Metal-binding</keyword>
<evidence type="ECO:0000256" key="3">
    <source>
        <dbReference type="ARBA" id="ARBA00007769"/>
    </source>
</evidence>
<evidence type="ECO:0000256" key="14">
    <source>
        <dbReference type="ARBA" id="ARBA00023554"/>
    </source>
</evidence>
<dbReference type="Gene3D" id="3.40.718.10">
    <property type="entry name" value="Isopropylmalate Dehydrogenase"/>
    <property type="match status" value="1"/>
</dbReference>
<dbReference type="KEGG" id="daur:Daura_31585"/>
<organism evidence="21 22">
    <name type="scientific">Dactylosporangium aurantiacum</name>
    <dbReference type="NCBI Taxonomy" id="35754"/>
    <lineage>
        <taxon>Bacteria</taxon>
        <taxon>Bacillati</taxon>
        <taxon>Actinomycetota</taxon>
        <taxon>Actinomycetes</taxon>
        <taxon>Micromonosporales</taxon>
        <taxon>Micromonosporaceae</taxon>
        <taxon>Dactylosporangium</taxon>
    </lineage>
</organism>
<feature type="region of interest" description="Disordered" evidence="19">
    <location>
        <begin position="1"/>
        <end position="26"/>
    </location>
</feature>
<dbReference type="InterPro" id="IPR014273">
    <property type="entry name" value="Isocitrate_DH_bac-typ"/>
</dbReference>
<keyword evidence="13" id="KW-0464">Manganese</keyword>
<dbReference type="Proteomes" id="UP001058003">
    <property type="component" value="Chromosome"/>
</dbReference>
<evidence type="ECO:0000256" key="17">
    <source>
        <dbReference type="ARBA" id="ARBA00031098"/>
    </source>
</evidence>
<dbReference type="Pfam" id="PF18324">
    <property type="entry name" value="Isocitrate_DH_C_bact"/>
    <property type="match status" value="1"/>
</dbReference>
<dbReference type="EC" id="1.1.1.42" evidence="5"/>
<evidence type="ECO:0000256" key="10">
    <source>
        <dbReference type="ARBA" id="ARBA00022842"/>
    </source>
</evidence>
<dbReference type="GO" id="GO:0004450">
    <property type="term" value="F:isocitrate dehydrogenase (NADP+) activity"/>
    <property type="evidence" value="ECO:0007669"/>
    <property type="project" value="UniProtKB-EC"/>
</dbReference>
<evidence type="ECO:0000256" key="15">
    <source>
        <dbReference type="ARBA" id="ARBA00029765"/>
    </source>
</evidence>
<dbReference type="InterPro" id="IPR024084">
    <property type="entry name" value="IsoPropMal-DH-like_dom"/>
</dbReference>
<evidence type="ECO:0000256" key="2">
    <source>
        <dbReference type="ARBA" id="ARBA00001946"/>
    </source>
</evidence>
<dbReference type="GO" id="GO:0004449">
    <property type="term" value="F:isocitrate dehydrogenase (NAD+) activity"/>
    <property type="evidence" value="ECO:0007669"/>
    <property type="project" value="TreeGrafter"/>
</dbReference>
<reference evidence="21" key="1">
    <citation type="submission" date="2021-04" db="EMBL/GenBank/DDBJ databases">
        <title>Dactylosporangium aurantiacum NRRL B-8018 full assembly.</title>
        <authorList>
            <person name="Hartkoorn R.C."/>
            <person name="Beaudoing E."/>
            <person name="Hot D."/>
        </authorList>
    </citation>
    <scope>NUCLEOTIDE SEQUENCE</scope>
    <source>
        <strain evidence="21">NRRL B-8018</strain>
    </source>
</reference>
<evidence type="ECO:0000256" key="19">
    <source>
        <dbReference type="SAM" id="MobiDB-lite"/>
    </source>
</evidence>
<evidence type="ECO:0000259" key="20">
    <source>
        <dbReference type="SMART" id="SM01329"/>
    </source>
</evidence>
<comment type="cofactor">
    <cofactor evidence="2">
        <name>Mg(2+)</name>
        <dbReference type="ChEBI" id="CHEBI:18420"/>
    </cofactor>
</comment>
<dbReference type="GO" id="GO:0006099">
    <property type="term" value="P:tricarboxylic acid cycle"/>
    <property type="evidence" value="ECO:0007669"/>
    <property type="project" value="UniProtKB-KW"/>
</dbReference>
<evidence type="ECO:0000256" key="11">
    <source>
        <dbReference type="ARBA" id="ARBA00022857"/>
    </source>
</evidence>
<dbReference type="InterPro" id="IPR040978">
    <property type="entry name" value="Isocitrate_DH_TT1725_C"/>
</dbReference>
<comment type="catalytic activity">
    <reaction evidence="14">
        <text>D-threo-isocitrate + NADP(+) = 2-oxoglutarate + CO2 + NADPH</text>
        <dbReference type="Rhea" id="RHEA:19629"/>
        <dbReference type="ChEBI" id="CHEBI:15562"/>
        <dbReference type="ChEBI" id="CHEBI:16526"/>
        <dbReference type="ChEBI" id="CHEBI:16810"/>
        <dbReference type="ChEBI" id="CHEBI:57783"/>
        <dbReference type="ChEBI" id="CHEBI:58349"/>
        <dbReference type="EC" id="1.1.1.42"/>
    </reaction>
</comment>
<dbReference type="GO" id="GO:0051287">
    <property type="term" value="F:NAD binding"/>
    <property type="evidence" value="ECO:0007669"/>
    <property type="project" value="InterPro"/>
</dbReference>
<evidence type="ECO:0000256" key="12">
    <source>
        <dbReference type="ARBA" id="ARBA00023002"/>
    </source>
</evidence>
<evidence type="ECO:0000256" key="8">
    <source>
        <dbReference type="ARBA" id="ARBA00022532"/>
    </source>
</evidence>
<proteinExistence type="inferred from homology"/>
<dbReference type="OrthoDB" id="5289857at2"/>
<dbReference type="InterPro" id="IPR019818">
    <property type="entry name" value="IsoCit/isopropylmalate_DH_CS"/>
</dbReference>
<sequence>MTDTSTAGRTVLQRRQDDAPTSGAEQAVPITVARGDGIGPEIMDATLRVLRAAGARIDPEFIDIGEAVYQRGHSAGIEPSAWESLRRTKVFLKAPITTPQGGGFKSLNVTVRKTLGLYANVRPCVAYAPFVPTRHPGMDVVIIRENEEDLYGGIEHRQTDDVVQCLKLISRPGCERLIRYAFEYARRNGRRKVTCFTKDNIMKLTDGLFHQVFDEVAADYPDLTAEHWIVDIGAAKLADTPETFDVIVTLNLYGDILSDVAAQIAGSVGLAGSANIGDEVAMFEAIHGSAPRRAGQDLANPSGLLLAAVMMLAHIGQGDIAARVHNAWLAAIESGAATYDIAAEGGPSLGTTAFADAVIQRLGQEPTTLTPVSYQRSSAPQAAPAARPVAAAATKAMDGVDVFLHHRDVTADDLAELLQRATDATWLKLQMITNRGVKVWPAGLPETFCTDHWRARFTAAWPGGASRSHVIDLLHRLDRAGLDFVKTEGLYSFDGRPGYSLGQGQ</sequence>
<dbReference type="RefSeq" id="WP_081971562.1">
    <property type="nucleotide sequence ID" value="NZ_CP073767.1"/>
</dbReference>
<dbReference type="SUPFAM" id="SSF53659">
    <property type="entry name" value="Isocitrate/Isopropylmalate dehydrogenase-like"/>
    <property type="match status" value="1"/>
</dbReference>
<dbReference type="PANTHER" id="PTHR11835:SF43">
    <property type="entry name" value="ISOPROPYLMALATE DEHYDROGENASE-LIKE DOMAIN-CONTAINING PROTEIN"/>
    <property type="match status" value="1"/>
</dbReference>
<keyword evidence="7" id="KW-0329">Glyoxylate bypass</keyword>
<gene>
    <name evidence="21" type="ORF">Daura_31585</name>
</gene>
<evidence type="ECO:0000256" key="4">
    <source>
        <dbReference type="ARBA" id="ARBA00011738"/>
    </source>
</evidence>
<evidence type="ECO:0000313" key="21">
    <source>
        <dbReference type="EMBL" id="UWZ51286.1"/>
    </source>
</evidence>
<evidence type="ECO:0000313" key="22">
    <source>
        <dbReference type="Proteomes" id="UP001058003"/>
    </source>
</evidence>
<dbReference type="GO" id="GO:0006102">
    <property type="term" value="P:isocitrate metabolic process"/>
    <property type="evidence" value="ECO:0007669"/>
    <property type="project" value="TreeGrafter"/>
</dbReference>
<dbReference type="InterPro" id="IPR046997">
    <property type="entry name" value="Isocitrate_DH_TT1725_C_sf"/>
</dbReference>